<proteinExistence type="predicted"/>
<reference evidence="1" key="1">
    <citation type="journal article" date="2015" name="Nature">
        <title>Complex archaea that bridge the gap between prokaryotes and eukaryotes.</title>
        <authorList>
            <person name="Spang A."/>
            <person name="Saw J.H."/>
            <person name="Jorgensen S.L."/>
            <person name="Zaremba-Niedzwiedzka K."/>
            <person name="Martijn J."/>
            <person name="Lind A.E."/>
            <person name="van Eijk R."/>
            <person name="Schleper C."/>
            <person name="Guy L."/>
            <person name="Ettema T.J."/>
        </authorList>
    </citation>
    <scope>NUCLEOTIDE SEQUENCE</scope>
</reference>
<gene>
    <name evidence="1" type="ORF">LCGC14_2494150</name>
</gene>
<comment type="caution">
    <text evidence="1">The sequence shown here is derived from an EMBL/GenBank/DDBJ whole genome shotgun (WGS) entry which is preliminary data.</text>
</comment>
<sequence length="83" mass="9809">MSEAKKSGDEYPFEITSFLITSTKRCLGPEYMPDLKGNKLLMKTQEFIECDEHWWYTDKLTRFVEEISAELVKETKKRLGKIK</sequence>
<protein>
    <submittedName>
        <fullName evidence="1">Uncharacterized protein</fullName>
    </submittedName>
</protein>
<evidence type="ECO:0000313" key="1">
    <source>
        <dbReference type="EMBL" id="KKL16580.1"/>
    </source>
</evidence>
<dbReference type="AlphaFoldDB" id="A0A0F9B4J4"/>
<dbReference type="EMBL" id="LAZR01039606">
    <property type="protein sequence ID" value="KKL16580.1"/>
    <property type="molecule type" value="Genomic_DNA"/>
</dbReference>
<name>A0A0F9B4J4_9ZZZZ</name>
<accession>A0A0F9B4J4</accession>
<organism evidence="1">
    <name type="scientific">marine sediment metagenome</name>
    <dbReference type="NCBI Taxonomy" id="412755"/>
    <lineage>
        <taxon>unclassified sequences</taxon>
        <taxon>metagenomes</taxon>
        <taxon>ecological metagenomes</taxon>
    </lineage>
</organism>